<name>A0A1E3S2U1_9MYCO</name>
<reference evidence="3" key="1">
    <citation type="submission" date="2016-09" db="EMBL/GenBank/DDBJ databases">
        <authorList>
            <person name="Greninger A.L."/>
            <person name="Jerome K.R."/>
            <person name="Mcnair B."/>
            <person name="Wallis C."/>
            <person name="Fang F."/>
        </authorList>
    </citation>
    <scope>NUCLEOTIDE SEQUENCE [LARGE SCALE GENOMIC DNA]</scope>
    <source>
        <strain evidence="3">M7</strain>
    </source>
</reference>
<keyword evidence="1" id="KW-0472">Membrane</keyword>
<evidence type="ECO:0000313" key="2">
    <source>
        <dbReference type="EMBL" id="ODQ95907.1"/>
    </source>
</evidence>
<dbReference type="EMBL" id="MIGZ01000010">
    <property type="protein sequence ID" value="ODQ95907.1"/>
    <property type="molecule type" value="Genomic_DNA"/>
</dbReference>
<proteinExistence type="predicted"/>
<keyword evidence="1" id="KW-1133">Transmembrane helix</keyword>
<dbReference type="Proteomes" id="UP000094243">
    <property type="component" value="Unassembled WGS sequence"/>
</dbReference>
<evidence type="ECO:0000313" key="3">
    <source>
        <dbReference type="Proteomes" id="UP000094243"/>
    </source>
</evidence>
<dbReference type="AlphaFoldDB" id="A0A1E3S2U1"/>
<feature type="transmembrane region" description="Helical" evidence="1">
    <location>
        <begin position="60"/>
        <end position="78"/>
    </location>
</feature>
<protein>
    <recommendedName>
        <fullName evidence="4">Transmembrane protein</fullName>
    </recommendedName>
</protein>
<evidence type="ECO:0008006" key="4">
    <source>
        <dbReference type="Google" id="ProtNLM"/>
    </source>
</evidence>
<feature type="transmembrane region" description="Helical" evidence="1">
    <location>
        <begin position="90"/>
        <end position="116"/>
    </location>
</feature>
<feature type="transmembrane region" description="Helical" evidence="1">
    <location>
        <begin position="21"/>
        <end position="40"/>
    </location>
</feature>
<dbReference type="RefSeq" id="WP_069403774.1">
    <property type="nucleotide sequence ID" value="NZ_MIGZ01000010.1"/>
</dbReference>
<organism evidence="2 3">
    <name type="scientific">Mycolicibacterium holsaticum</name>
    <dbReference type="NCBI Taxonomy" id="152142"/>
    <lineage>
        <taxon>Bacteria</taxon>
        <taxon>Bacillati</taxon>
        <taxon>Actinomycetota</taxon>
        <taxon>Actinomycetes</taxon>
        <taxon>Mycobacteriales</taxon>
        <taxon>Mycobacteriaceae</taxon>
        <taxon>Mycolicibacterium</taxon>
    </lineage>
</organism>
<keyword evidence="1" id="KW-0812">Transmembrane</keyword>
<sequence length="123" mass="13115">MHQSPGELRRIDSSARDALRFAVVVGVVAVAFLITAAVWVSTCSGATADTVACGAPQRAVLALGAPAILLIGALRAFFRTYRAWRTHEPFWAWQGAGWFLLTLMLLVVTMSLPAVAGPTVFGM</sequence>
<comment type="caution">
    <text evidence="2">The sequence shown here is derived from an EMBL/GenBank/DDBJ whole genome shotgun (WGS) entry which is preliminary data.</text>
</comment>
<evidence type="ECO:0000256" key="1">
    <source>
        <dbReference type="SAM" id="Phobius"/>
    </source>
</evidence>
<keyword evidence="3" id="KW-1185">Reference proteome</keyword>
<gene>
    <name evidence="2" type="ORF">BHQ17_03155</name>
</gene>
<accession>A0A1E3S2U1</accession>